<evidence type="ECO:0000256" key="1">
    <source>
        <dbReference type="ARBA" id="ARBA00023015"/>
    </source>
</evidence>
<dbReference type="InterPro" id="IPR000524">
    <property type="entry name" value="Tscrpt_reg_HTH_GntR"/>
</dbReference>
<dbReference type="SMART" id="SM00345">
    <property type="entry name" value="HTH_GNTR"/>
    <property type="match status" value="1"/>
</dbReference>
<organism evidence="5 6">
    <name type="scientific">Shimia abyssi</name>
    <dbReference type="NCBI Taxonomy" id="1662395"/>
    <lineage>
        <taxon>Bacteria</taxon>
        <taxon>Pseudomonadati</taxon>
        <taxon>Pseudomonadota</taxon>
        <taxon>Alphaproteobacteria</taxon>
        <taxon>Rhodobacterales</taxon>
        <taxon>Roseobacteraceae</taxon>
    </lineage>
</organism>
<keyword evidence="1" id="KW-0805">Transcription regulation</keyword>
<keyword evidence="2" id="KW-0238">DNA-binding</keyword>
<dbReference type="PROSITE" id="PS50949">
    <property type="entry name" value="HTH_GNTR"/>
    <property type="match status" value="1"/>
</dbReference>
<evidence type="ECO:0000259" key="4">
    <source>
        <dbReference type="PROSITE" id="PS50949"/>
    </source>
</evidence>
<keyword evidence="6" id="KW-1185">Reference proteome</keyword>
<dbReference type="Proteomes" id="UP000240418">
    <property type="component" value="Unassembled WGS sequence"/>
</dbReference>
<evidence type="ECO:0000313" key="6">
    <source>
        <dbReference type="Proteomes" id="UP000240418"/>
    </source>
</evidence>
<dbReference type="AlphaFoldDB" id="A0A2P8F4A9"/>
<protein>
    <submittedName>
        <fullName evidence="5">GntR family transcriptional regulator</fullName>
    </submittedName>
</protein>
<evidence type="ECO:0000256" key="2">
    <source>
        <dbReference type="ARBA" id="ARBA00023125"/>
    </source>
</evidence>
<dbReference type="RefSeq" id="WP_106610359.1">
    <property type="nucleotide sequence ID" value="NZ_PYGJ01000022.1"/>
</dbReference>
<dbReference type="Pfam" id="PF07729">
    <property type="entry name" value="FCD"/>
    <property type="match status" value="1"/>
</dbReference>
<dbReference type="InterPro" id="IPR011711">
    <property type="entry name" value="GntR_C"/>
</dbReference>
<comment type="caution">
    <text evidence="5">The sequence shown here is derived from an EMBL/GenBank/DDBJ whole genome shotgun (WGS) entry which is preliminary data.</text>
</comment>
<dbReference type="InterPro" id="IPR008920">
    <property type="entry name" value="TF_FadR/GntR_C"/>
</dbReference>
<dbReference type="GO" id="GO:0003677">
    <property type="term" value="F:DNA binding"/>
    <property type="evidence" value="ECO:0007669"/>
    <property type="project" value="UniProtKB-KW"/>
</dbReference>
<dbReference type="Pfam" id="PF00392">
    <property type="entry name" value="GntR"/>
    <property type="match status" value="1"/>
</dbReference>
<evidence type="ECO:0000256" key="3">
    <source>
        <dbReference type="ARBA" id="ARBA00023163"/>
    </source>
</evidence>
<sequence>MPEKSNATAQVSSESCEIRRRPAHLQAYLKLRTSILYGDLTPGEAVTIQGLVQNTGAGITPVREAIRRLTSEGALEFLGNRRVVVPTLSIETVNELTFLRETIEPKLASLAANDPNPEKIEWLNALDFNLDTAIQRGDIPAYLRYNHAFHETLYAMAKSPMLNHVANTLWLRFGPSMRIVCGRLGTQNLADNHKSALAGLRSRDATATANAIRQDVLQGMDQLRAALL</sequence>
<dbReference type="SUPFAM" id="SSF46785">
    <property type="entry name" value="Winged helix' DNA-binding domain"/>
    <property type="match status" value="1"/>
</dbReference>
<name>A0A2P8F4A9_9RHOB</name>
<reference evidence="5 6" key="1">
    <citation type="submission" date="2018-03" db="EMBL/GenBank/DDBJ databases">
        <title>Genomic Encyclopedia of Archaeal and Bacterial Type Strains, Phase II (KMG-II): from individual species to whole genera.</title>
        <authorList>
            <person name="Goeker M."/>
        </authorList>
    </citation>
    <scope>NUCLEOTIDE SEQUENCE [LARGE SCALE GENOMIC DNA]</scope>
    <source>
        <strain evidence="5 6">DSM 100673</strain>
    </source>
</reference>
<dbReference type="GO" id="GO:0003700">
    <property type="term" value="F:DNA-binding transcription factor activity"/>
    <property type="evidence" value="ECO:0007669"/>
    <property type="project" value="InterPro"/>
</dbReference>
<dbReference type="PANTHER" id="PTHR43537:SF39">
    <property type="entry name" value="HTH-TYPE TRANSCRIPTIONAL REGULATOR MCBR"/>
    <property type="match status" value="1"/>
</dbReference>
<gene>
    <name evidence="5" type="ORF">CLV88_1223</name>
</gene>
<dbReference type="Gene3D" id="1.20.120.530">
    <property type="entry name" value="GntR ligand-binding domain-like"/>
    <property type="match status" value="1"/>
</dbReference>
<dbReference type="Gene3D" id="1.10.10.10">
    <property type="entry name" value="Winged helix-like DNA-binding domain superfamily/Winged helix DNA-binding domain"/>
    <property type="match status" value="1"/>
</dbReference>
<proteinExistence type="predicted"/>
<dbReference type="OrthoDB" id="9815654at2"/>
<dbReference type="SMART" id="SM00895">
    <property type="entry name" value="FCD"/>
    <property type="match status" value="1"/>
</dbReference>
<dbReference type="SUPFAM" id="SSF48008">
    <property type="entry name" value="GntR ligand-binding domain-like"/>
    <property type="match status" value="1"/>
</dbReference>
<evidence type="ECO:0000313" key="5">
    <source>
        <dbReference type="EMBL" id="PSL16551.1"/>
    </source>
</evidence>
<dbReference type="EMBL" id="PYGJ01000022">
    <property type="protein sequence ID" value="PSL16551.1"/>
    <property type="molecule type" value="Genomic_DNA"/>
</dbReference>
<dbReference type="InterPro" id="IPR036388">
    <property type="entry name" value="WH-like_DNA-bd_sf"/>
</dbReference>
<accession>A0A2P8F4A9</accession>
<dbReference type="InterPro" id="IPR036390">
    <property type="entry name" value="WH_DNA-bd_sf"/>
</dbReference>
<keyword evidence="3" id="KW-0804">Transcription</keyword>
<feature type="domain" description="HTH gntR-type" evidence="4">
    <location>
        <begin position="21"/>
        <end position="88"/>
    </location>
</feature>
<dbReference type="PANTHER" id="PTHR43537">
    <property type="entry name" value="TRANSCRIPTIONAL REGULATOR, GNTR FAMILY"/>
    <property type="match status" value="1"/>
</dbReference>